<evidence type="ECO:0000313" key="3">
    <source>
        <dbReference type="EMBL" id="MCO6409946.1"/>
    </source>
</evidence>
<comment type="caution">
    <text evidence="3">The sequence shown here is derived from an EMBL/GenBank/DDBJ whole genome shotgun (WGS) entry which is preliminary data.</text>
</comment>
<evidence type="ECO:0000256" key="1">
    <source>
        <dbReference type="SAM" id="MobiDB-lite"/>
    </source>
</evidence>
<proteinExistence type="predicted"/>
<feature type="chain" id="PRO_5045405641" description="Lipoprotein" evidence="2">
    <location>
        <begin position="25"/>
        <end position="119"/>
    </location>
</feature>
<feature type="compositionally biased region" description="Basic and acidic residues" evidence="1">
    <location>
        <begin position="107"/>
        <end position="119"/>
    </location>
</feature>
<dbReference type="Proteomes" id="UP001320715">
    <property type="component" value="Unassembled WGS sequence"/>
</dbReference>
<reference evidence="3 4" key="1">
    <citation type="submission" date="2020-01" db="EMBL/GenBank/DDBJ databases">
        <title>Genomes of bacteria type strains.</title>
        <authorList>
            <person name="Chen J."/>
            <person name="Zhu S."/>
            <person name="Yang J."/>
        </authorList>
    </citation>
    <scope>NUCLEOTIDE SEQUENCE [LARGE SCALE GENOMIC DNA]</scope>
    <source>
        <strain evidence="3 4">DSM 16655</strain>
    </source>
</reference>
<dbReference type="RefSeq" id="WP_152009294.1">
    <property type="nucleotide sequence ID" value="NZ_CP159480.1"/>
</dbReference>
<accession>A0ABT1CUR4</accession>
<evidence type="ECO:0008006" key="5">
    <source>
        <dbReference type="Google" id="ProtNLM"/>
    </source>
</evidence>
<organism evidence="3 4">
    <name type="scientific">Hoeflea alexandrii</name>
    <dbReference type="NCBI Taxonomy" id="288436"/>
    <lineage>
        <taxon>Bacteria</taxon>
        <taxon>Pseudomonadati</taxon>
        <taxon>Pseudomonadota</taxon>
        <taxon>Alphaproteobacteria</taxon>
        <taxon>Hyphomicrobiales</taxon>
        <taxon>Rhizobiaceae</taxon>
        <taxon>Hoeflea</taxon>
    </lineage>
</organism>
<name>A0ABT1CUR4_9HYPH</name>
<feature type="signal peptide" evidence="2">
    <location>
        <begin position="1"/>
        <end position="24"/>
    </location>
</feature>
<keyword evidence="2" id="KW-0732">Signal</keyword>
<dbReference type="EMBL" id="JAAAML010000003">
    <property type="protein sequence ID" value="MCO6409946.1"/>
    <property type="molecule type" value="Genomic_DNA"/>
</dbReference>
<evidence type="ECO:0000313" key="4">
    <source>
        <dbReference type="Proteomes" id="UP001320715"/>
    </source>
</evidence>
<keyword evidence="4" id="KW-1185">Reference proteome</keyword>
<gene>
    <name evidence="3" type="ORF">GTW23_17315</name>
</gene>
<protein>
    <recommendedName>
        <fullName evidence="5">Lipoprotein</fullName>
    </recommendedName>
</protein>
<feature type="region of interest" description="Disordered" evidence="1">
    <location>
        <begin position="100"/>
        <end position="119"/>
    </location>
</feature>
<sequence>MIRKVGLLCLIAAMAHGCAGTAQWDEFRGAEKRNLPPITVNGKTYKVYELSRSSDPEIRAQDDPNATFAVYVVTGPGKTVYCGPNASRCRNVIQKLVGSPAKANAKPKPDVQKEVLDGM</sequence>
<evidence type="ECO:0000256" key="2">
    <source>
        <dbReference type="SAM" id="SignalP"/>
    </source>
</evidence>